<dbReference type="Gene3D" id="3.50.50.60">
    <property type="entry name" value="FAD/NAD(P)-binding domain"/>
    <property type="match status" value="1"/>
</dbReference>
<dbReference type="AlphaFoldDB" id="A0AAN7WAP7"/>
<feature type="domain" description="Glucose-methanol-choline oxidoreductase N-terminal" evidence="4">
    <location>
        <begin position="101"/>
        <end position="124"/>
    </location>
</feature>
<evidence type="ECO:0000256" key="2">
    <source>
        <dbReference type="PIRSR" id="PIRSR000137-2"/>
    </source>
</evidence>
<dbReference type="GO" id="GO:0050660">
    <property type="term" value="F:flavin adenine dinucleotide binding"/>
    <property type="evidence" value="ECO:0007669"/>
    <property type="project" value="InterPro"/>
</dbReference>
<sequence>MPGRTNGNSSALCSVEEFLDHDYDYVVVGGGTAGLCVAARLSENPDVKVGVLETGQNRMDDPNISTPSLYPTLIGRSTYDYCYVSEPQPGAGGKKMSQPRGKVLGGSSAINYLMYVRGSRGDYDGWESLGNKGWGWDGLSPYFAKHQTLDITGREAQNKQFMPYAAGSDHGTDGPIHTSFNDYYEPFEEDFCTAAYEVGGKESTLKDAWSGDHMGFYSSLGAVDRSNDKGKRSYAATGYLRPNLGRRNLRVLTEAMATKIVLDGNTATGVEFVHNGQKQTIKASKEVILSGGVINSPQLLELSGIGDPEVLKAAGVECKIENKRVGANFQDHVLGGMVYDLQDGLTSLDSLHGEEYQKAMEEAYNKTQDGPYGSPGMLMGFVSYASLVSKETLETTIKDIRKNSLAVTQFEKDQEDVIVRQLSDPTFANIQTFCIGAQLDVSHGEDQTLFFAAPPEGKARISLLVCLEHPLSRGTVHITSSDPEAHPRIDNGYFRNAADAKIMAEGIKWMEKVAARPVLKKSLAERVVPPQSASLESEEERIEYVRNHVSTQYHLIGTCTMGEVVDAKLKVKGANNLRVIDASVFPGHVSGNIMATTYAVAEKGADIIKADDGRYLQKVDSVRS</sequence>
<dbReference type="GO" id="GO:0016614">
    <property type="term" value="F:oxidoreductase activity, acting on CH-OH group of donors"/>
    <property type="evidence" value="ECO:0007669"/>
    <property type="project" value="InterPro"/>
</dbReference>
<evidence type="ECO:0000313" key="5">
    <source>
        <dbReference type="EMBL" id="KAK5704270.1"/>
    </source>
</evidence>
<comment type="cofactor">
    <cofactor evidence="2">
        <name>FAD</name>
        <dbReference type="ChEBI" id="CHEBI:57692"/>
    </cofactor>
</comment>
<feature type="binding site" evidence="2">
    <location>
        <position position="103"/>
    </location>
    <ligand>
        <name>FAD</name>
        <dbReference type="ChEBI" id="CHEBI:57692"/>
    </ligand>
</feature>
<organism evidence="5 6">
    <name type="scientific">Elasticomyces elasticus</name>
    <dbReference type="NCBI Taxonomy" id="574655"/>
    <lineage>
        <taxon>Eukaryota</taxon>
        <taxon>Fungi</taxon>
        <taxon>Dikarya</taxon>
        <taxon>Ascomycota</taxon>
        <taxon>Pezizomycotina</taxon>
        <taxon>Dothideomycetes</taxon>
        <taxon>Dothideomycetidae</taxon>
        <taxon>Mycosphaerellales</taxon>
        <taxon>Teratosphaeriaceae</taxon>
        <taxon>Elasticomyces</taxon>
    </lineage>
</organism>
<gene>
    <name evidence="5" type="ORF">LTR97_003285</name>
</gene>
<dbReference type="EMBL" id="JAVRQU010000004">
    <property type="protein sequence ID" value="KAK5704270.1"/>
    <property type="molecule type" value="Genomic_DNA"/>
</dbReference>
<protein>
    <recommendedName>
        <fullName evidence="4">Glucose-methanol-choline oxidoreductase N-terminal domain-containing protein</fullName>
    </recommendedName>
</protein>
<dbReference type="InterPro" id="IPR012132">
    <property type="entry name" value="GMC_OxRdtase"/>
</dbReference>
<dbReference type="InterPro" id="IPR007867">
    <property type="entry name" value="GMC_OxRtase_C"/>
</dbReference>
<evidence type="ECO:0000256" key="3">
    <source>
        <dbReference type="RuleBase" id="RU003968"/>
    </source>
</evidence>
<keyword evidence="2 3" id="KW-0274">FAD</keyword>
<evidence type="ECO:0000256" key="1">
    <source>
        <dbReference type="ARBA" id="ARBA00010790"/>
    </source>
</evidence>
<dbReference type="Pfam" id="PF05199">
    <property type="entry name" value="GMC_oxred_C"/>
    <property type="match status" value="1"/>
</dbReference>
<dbReference type="InterPro" id="IPR000172">
    <property type="entry name" value="GMC_OxRdtase_N"/>
</dbReference>
<dbReference type="SUPFAM" id="SSF54373">
    <property type="entry name" value="FAD-linked reductases, C-terminal domain"/>
    <property type="match status" value="1"/>
</dbReference>
<dbReference type="PANTHER" id="PTHR11552:SF210">
    <property type="entry name" value="GLUCOSE-METHANOL-CHOLINE OXIDOREDUCTASE N-TERMINAL DOMAIN-CONTAINING PROTEIN-RELATED"/>
    <property type="match status" value="1"/>
</dbReference>
<dbReference type="Gene3D" id="3.30.560.10">
    <property type="entry name" value="Glucose Oxidase, domain 3"/>
    <property type="match status" value="1"/>
</dbReference>
<dbReference type="PANTHER" id="PTHR11552">
    <property type="entry name" value="GLUCOSE-METHANOL-CHOLINE GMC OXIDOREDUCTASE"/>
    <property type="match status" value="1"/>
</dbReference>
<comment type="caution">
    <text evidence="5">The sequence shown here is derived from an EMBL/GenBank/DDBJ whole genome shotgun (WGS) entry which is preliminary data.</text>
</comment>
<dbReference type="SUPFAM" id="SSF51905">
    <property type="entry name" value="FAD/NAD(P)-binding domain"/>
    <property type="match status" value="1"/>
</dbReference>
<comment type="similarity">
    <text evidence="1 3">Belongs to the GMC oxidoreductase family.</text>
</comment>
<dbReference type="PIRSF" id="PIRSF000137">
    <property type="entry name" value="Alcohol_oxidase"/>
    <property type="match status" value="1"/>
</dbReference>
<dbReference type="Proteomes" id="UP001310594">
    <property type="component" value="Unassembled WGS sequence"/>
</dbReference>
<evidence type="ECO:0000313" key="6">
    <source>
        <dbReference type="Proteomes" id="UP001310594"/>
    </source>
</evidence>
<name>A0AAN7WAP7_9PEZI</name>
<keyword evidence="3" id="KW-0285">Flavoprotein</keyword>
<accession>A0AAN7WAP7</accession>
<reference evidence="5" key="1">
    <citation type="submission" date="2023-08" db="EMBL/GenBank/DDBJ databases">
        <title>Black Yeasts Isolated from many extreme environments.</title>
        <authorList>
            <person name="Coleine C."/>
            <person name="Stajich J.E."/>
            <person name="Selbmann L."/>
        </authorList>
    </citation>
    <scope>NUCLEOTIDE SEQUENCE</scope>
    <source>
        <strain evidence="5">CCFEE 5810</strain>
    </source>
</reference>
<proteinExistence type="inferred from homology"/>
<evidence type="ECO:0000259" key="4">
    <source>
        <dbReference type="PROSITE" id="PS00623"/>
    </source>
</evidence>
<dbReference type="Pfam" id="PF00732">
    <property type="entry name" value="GMC_oxred_N"/>
    <property type="match status" value="1"/>
</dbReference>
<dbReference type="PROSITE" id="PS00623">
    <property type="entry name" value="GMC_OXRED_1"/>
    <property type="match status" value="1"/>
</dbReference>
<dbReference type="InterPro" id="IPR036188">
    <property type="entry name" value="FAD/NAD-bd_sf"/>
</dbReference>